<evidence type="ECO:0000313" key="1">
    <source>
        <dbReference type="EMBL" id="ATB36303.1"/>
    </source>
</evidence>
<protein>
    <recommendedName>
        <fullName evidence="3">Protein kinase</fullName>
    </recommendedName>
</protein>
<evidence type="ECO:0008006" key="3">
    <source>
        <dbReference type="Google" id="ProtNLM"/>
    </source>
</evidence>
<sequence>MDVGAHDELSRLANMTPKKRREWARVFISARRQGLSGLRLILVSVECASQLGTLVPFLVAVRVVPRVAPTRGRVVRAAWHVPPTWGPRAVGAIAVGLALWGVLTLSEDPAPRAEMEVEDTAVPEWILTGQGDAGVVAKKMPSKRMKGQAAPPCEVPNVALNDACWARLEQPPPCGDFYESEGRCYVPIVEKKRAPTSVGE</sequence>
<dbReference type="Proteomes" id="UP000217257">
    <property type="component" value="Chromosome"/>
</dbReference>
<evidence type="ECO:0000313" key="2">
    <source>
        <dbReference type="Proteomes" id="UP000217257"/>
    </source>
</evidence>
<dbReference type="AlphaFoldDB" id="A0A250IYC9"/>
<reference evidence="1 2" key="1">
    <citation type="submission" date="2017-06" db="EMBL/GenBank/DDBJ databases">
        <title>Sequencing and comparative analysis of myxobacterial genomes.</title>
        <authorList>
            <person name="Rupp O."/>
            <person name="Goesmann A."/>
            <person name="Sogaard-Andersen L."/>
        </authorList>
    </citation>
    <scope>NUCLEOTIDE SEQUENCE [LARGE SCALE GENOMIC DNA]</scope>
    <source>
        <strain evidence="1 2">DSM 52655</strain>
    </source>
</reference>
<accession>A0A250IYC9</accession>
<organism evidence="1 2">
    <name type="scientific">Cystobacter fuscus</name>
    <dbReference type="NCBI Taxonomy" id="43"/>
    <lineage>
        <taxon>Bacteria</taxon>
        <taxon>Pseudomonadati</taxon>
        <taxon>Myxococcota</taxon>
        <taxon>Myxococcia</taxon>
        <taxon>Myxococcales</taxon>
        <taxon>Cystobacterineae</taxon>
        <taxon>Archangiaceae</taxon>
        <taxon>Cystobacter</taxon>
    </lineage>
</organism>
<dbReference type="EMBL" id="CP022098">
    <property type="protein sequence ID" value="ATB36303.1"/>
    <property type="molecule type" value="Genomic_DNA"/>
</dbReference>
<gene>
    <name evidence="1" type="ORF">CYFUS_001717</name>
</gene>
<dbReference type="KEGG" id="cfus:CYFUS_001717"/>
<proteinExistence type="predicted"/>
<name>A0A250IYC9_9BACT</name>